<comment type="caution">
    <text evidence="1">The sequence shown here is derived from an EMBL/GenBank/DDBJ whole genome shotgun (WGS) entry which is preliminary data.</text>
</comment>
<organism evidence="1 2">
    <name type="scientific">Roseateles hydrophilus</name>
    <dbReference type="NCBI Taxonomy" id="2975054"/>
    <lineage>
        <taxon>Bacteria</taxon>
        <taxon>Pseudomonadati</taxon>
        <taxon>Pseudomonadota</taxon>
        <taxon>Betaproteobacteria</taxon>
        <taxon>Burkholderiales</taxon>
        <taxon>Sphaerotilaceae</taxon>
        <taxon>Roseateles</taxon>
    </lineage>
</organism>
<dbReference type="Proteomes" id="UP001076464">
    <property type="component" value="Unassembled WGS sequence"/>
</dbReference>
<proteinExistence type="predicted"/>
<accession>A0ACC6C564</accession>
<dbReference type="EMBL" id="JAPPUY010000001">
    <property type="protein sequence ID" value="MCY4743532.1"/>
    <property type="molecule type" value="Genomic_DNA"/>
</dbReference>
<keyword evidence="2" id="KW-1185">Reference proteome</keyword>
<name>A0ACC6C564_9BURK</name>
<gene>
    <name evidence="1" type="ORF">NYO99_00940</name>
</gene>
<protein>
    <submittedName>
        <fullName evidence="1">CatB-related O-acetyltransferase</fullName>
    </submittedName>
</protein>
<reference evidence="1" key="1">
    <citation type="submission" date="2022-08" db="EMBL/GenBank/DDBJ databases">
        <title>Genome sequencing of Pelomonas sp. UHG3.</title>
        <authorList>
            <person name="So Y."/>
        </authorList>
    </citation>
    <scope>NUCLEOTIDE SEQUENCE</scope>
    <source>
        <strain evidence="1">UHG3</strain>
    </source>
</reference>
<sequence>MIGDHVYIGKDVHIEANCRIGNFCLIANRVAIVGRHDHDFSAVGFPVRYAPWVASERFPSPHKEEEACIEDDVWLGYGSIVLTGVTISRGSIVAAGSVVTKSVPPYSIVGGVPAKVIGQRFASAQVIEEHESAVRRGRFSLSEEGYDKCVISPALEGTRSKENK</sequence>
<evidence type="ECO:0000313" key="1">
    <source>
        <dbReference type="EMBL" id="MCY4743532.1"/>
    </source>
</evidence>
<evidence type="ECO:0000313" key="2">
    <source>
        <dbReference type="Proteomes" id="UP001076464"/>
    </source>
</evidence>